<dbReference type="EMBL" id="CP003538">
    <property type="protein sequence ID" value="AGH98607.1"/>
    <property type="molecule type" value="Genomic_DNA"/>
</dbReference>
<reference evidence="1 2" key="1">
    <citation type="journal article" date="2013" name="ISME J.">
        <title>By their genes ye shall know them: genomic signatures of predatory bacteria.</title>
        <authorList>
            <person name="Pasternak Z."/>
            <person name="Pietrokovski S."/>
            <person name="Rotem O."/>
            <person name="Gophna U."/>
            <person name="Lurie-Weinberger M.N."/>
            <person name="Jurkevitch E."/>
        </authorList>
    </citation>
    <scope>NUCLEOTIDE SEQUENCE [LARGE SCALE GENOMIC DNA]</scope>
    <source>
        <strain evidence="1">EPB</strain>
    </source>
</reference>
<dbReference type="STRING" id="349215.A11S_1805"/>
<organism evidence="1 2">
    <name type="scientific">Micavibrio aeruginosavorus EPB</name>
    <dbReference type="NCBI Taxonomy" id="349215"/>
    <lineage>
        <taxon>Bacteria</taxon>
        <taxon>Pseudomonadati</taxon>
        <taxon>Bdellovibrionota</taxon>
        <taxon>Bdellovibrionia</taxon>
        <taxon>Bdellovibrionales</taxon>
        <taxon>Pseudobdellovibrionaceae</taxon>
        <taxon>Micavibrio</taxon>
    </lineage>
</organism>
<dbReference type="KEGG" id="man:A11S_1805"/>
<accession>M4VGW5</accession>
<gene>
    <name evidence="1" type="ORF">A11S_1805</name>
</gene>
<proteinExistence type="predicted"/>
<protein>
    <submittedName>
        <fullName evidence="1">Uncharacterized protein</fullName>
    </submittedName>
</protein>
<evidence type="ECO:0000313" key="1">
    <source>
        <dbReference type="EMBL" id="AGH98607.1"/>
    </source>
</evidence>
<dbReference type="Proteomes" id="UP000011932">
    <property type="component" value="Chromosome"/>
</dbReference>
<evidence type="ECO:0000313" key="2">
    <source>
        <dbReference type="Proteomes" id="UP000011932"/>
    </source>
</evidence>
<dbReference type="HOGENOM" id="CLU_1060946_0_0_5"/>
<sequence>MFGFETSAITNPMAKPNLRTWNGRIEWMRAQAWASFHADGMVNHDAIWQPKNDVPATRYATLSDAFNALNQLAPTFSNLGGNLAVRAWAPMPDVVRARMTDFVADHGYTDLSYLGNGGRAVALRARHSASGEMRVVRVEGDHHCRQPRPLHSTVLQAFSSNQNMLDDFDQVRIEMLPEVVPLTRLPERLVSEGGRAYTNAIVDLSWGTNKAYPRDWFDYDAEPQNVGILPNGQVVTFDPEIFTDADAAQRRREFERHQHGPRADLWLALYGVGA</sequence>
<dbReference type="AlphaFoldDB" id="M4VGW5"/>
<name>M4VGW5_9BACT</name>